<dbReference type="AlphaFoldDB" id="A0A0G1VMK1"/>
<gene>
    <name evidence="3" type="ORF">UY39_C0010G0009</name>
</gene>
<evidence type="ECO:0000256" key="2">
    <source>
        <dbReference type="SAM" id="Phobius"/>
    </source>
</evidence>
<accession>A0A0G1VMK1</accession>
<protein>
    <submittedName>
        <fullName evidence="3">Uncharacterized protein</fullName>
    </submittedName>
</protein>
<reference evidence="3 4" key="1">
    <citation type="journal article" date="2015" name="Nature">
        <title>rRNA introns, odd ribosomes, and small enigmatic genomes across a large radiation of phyla.</title>
        <authorList>
            <person name="Brown C.T."/>
            <person name="Hug L.A."/>
            <person name="Thomas B.C."/>
            <person name="Sharon I."/>
            <person name="Castelle C.J."/>
            <person name="Singh A."/>
            <person name="Wilkins M.J."/>
            <person name="Williams K.H."/>
            <person name="Banfield J.F."/>
        </authorList>
    </citation>
    <scope>NUCLEOTIDE SEQUENCE [LARGE SCALE GENOMIC DNA]</scope>
</reference>
<keyword evidence="2" id="KW-0812">Transmembrane</keyword>
<evidence type="ECO:0000313" key="4">
    <source>
        <dbReference type="Proteomes" id="UP000034589"/>
    </source>
</evidence>
<name>A0A0G1VMK1_9BACT</name>
<feature type="region of interest" description="Disordered" evidence="1">
    <location>
        <begin position="98"/>
        <end position="118"/>
    </location>
</feature>
<feature type="compositionally biased region" description="Polar residues" evidence="1">
    <location>
        <begin position="98"/>
        <end position="107"/>
    </location>
</feature>
<keyword evidence="2" id="KW-0472">Membrane</keyword>
<organism evidence="3 4">
    <name type="scientific">Candidatus Kaiserbacteria bacterium GW2011_GWC2_49_12</name>
    <dbReference type="NCBI Taxonomy" id="1618675"/>
    <lineage>
        <taxon>Bacteria</taxon>
        <taxon>Candidatus Kaiseribacteriota</taxon>
    </lineage>
</organism>
<feature type="transmembrane region" description="Helical" evidence="2">
    <location>
        <begin position="23"/>
        <end position="45"/>
    </location>
</feature>
<comment type="caution">
    <text evidence="3">The sequence shown here is derived from an EMBL/GenBank/DDBJ whole genome shotgun (WGS) entry which is preliminary data.</text>
</comment>
<proteinExistence type="predicted"/>
<dbReference type="Proteomes" id="UP000034589">
    <property type="component" value="Unassembled WGS sequence"/>
</dbReference>
<dbReference type="EMBL" id="LCPV01000010">
    <property type="protein sequence ID" value="KKW07683.1"/>
    <property type="molecule type" value="Genomic_DNA"/>
</dbReference>
<sequence length="118" mass="13212">MVLQKAQKMIDNLKERPKDDKKLIAGGIAIIIVVILFFGWAYLFLNKIQNHDQLPEVLSEEQGVSLSEAARQAQQELQQGFSGFDELKTLRDQLGAQQSGNASVQYNESDEVVPLNPQ</sequence>
<keyword evidence="2" id="KW-1133">Transmembrane helix</keyword>
<evidence type="ECO:0000313" key="3">
    <source>
        <dbReference type="EMBL" id="KKW07683.1"/>
    </source>
</evidence>
<evidence type="ECO:0000256" key="1">
    <source>
        <dbReference type="SAM" id="MobiDB-lite"/>
    </source>
</evidence>